<protein>
    <submittedName>
        <fullName evidence="1">Uncharacterized protein</fullName>
    </submittedName>
</protein>
<evidence type="ECO:0000313" key="1">
    <source>
        <dbReference type="EMBL" id="KAJ9094731.1"/>
    </source>
</evidence>
<accession>A0ACC2V6Q2</accession>
<evidence type="ECO:0000313" key="2">
    <source>
        <dbReference type="Proteomes" id="UP001227268"/>
    </source>
</evidence>
<proteinExistence type="predicted"/>
<sequence length="865" mass="93196">MQDHSRATYQPPAFRTFAQRKQEKERLLALAAGKRDADEQGISFGSSTTIGENHASLVDRAAFPRLRSNAPSLPNTPSQQLASIPVYSSIQPTGHSSSSYEHGSHLPTSPLACNAEYEQSQRGHALPASFSAQNIRRTPTNSSWTSRLPNSTPLPALPVSMSTPIAAISSSKRPLPHPAGAPLVNSAMYRVTTAPVYPGSRTVDMSPLPTLHHFASQPDLTSARQRYYSPQPDLSAHPRGAMRATPSIPNLRYSPVVSSPSDLPPSTCSPQLYSASSGIAKGSESMTGLTSSRLESISQRPLPKPLKTRSSPLASIPEPSNRQPDAMVSSVSLGQVPQSAPLLKMARDSDWTNGVPSDHQTSSRAMDRSDTLTSVKSLDRWDLSQNSKQNPAAVRKERPLPSAPGHPQGRGLALSRSLDRGTLQDGTHPPTILALTPAVADKLHGGFVPGAGSERMIAQAWTAPVSHTEITYPASVPAGQPTDDRPLNGLETQQTQINSAMAAFRIDGVARDENVESVDGATPEFIGSDRYQAVPLANPTDSKCATQVAAMSLNGIPTIVFPDSEEDWEQTVETSERASSPGPSVGYASAPPAISITITTDGAERMPAPAIVVSEEGVSQGNDAMDSLQVTGRSDTNTPACSKSEARPASSSPATCGIFCHACDLVILGSIVNAMEKGWHPACFRCTTCKMPLEHVSSFEHEGRAYCHMDYHEQFAPKCHHCNTPIIDQRFITIDDSNFGKRFYHELHFFCGECGIPFLDPSQSSSAGTELQGKGDKDGAAYEEEQTAAFVIHGKHAFCPECDIKLHRPKCKGCRKPIRSEDEALEALKAKWHRACFKCTETIPTKHFIPIDRKPYCQDCYAAST</sequence>
<gene>
    <name evidence="1" type="ORF">QFC21_005889</name>
</gene>
<organism evidence="1 2">
    <name type="scientific">Naganishia friedmannii</name>
    <dbReference type="NCBI Taxonomy" id="89922"/>
    <lineage>
        <taxon>Eukaryota</taxon>
        <taxon>Fungi</taxon>
        <taxon>Dikarya</taxon>
        <taxon>Basidiomycota</taxon>
        <taxon>Agaricomycotina</taxon>
        <taxon>Tremellomycetes</taxon>
        <taxon>Filobasidiales</taxon>
        <taxon>Filobasidiaceae</taxon>
        <taxon>Naganishia</taxon>
    </lineage>
</organism>
<comment type="caution">
    <text evidence="1">The sequence shown here is derived from an EMBL/GenBank/DDBJ whole genome shotgun (WGS) entry which is preliminary data.</text>
</comment>
<reference evidence="1" key="1">
    <citation type="submission" date="2023-04" db="EMBL/GenBank/DDBJ databases">
        <title>Draft Genome sequencing of Naganishia species isolated from polar environments using Oxford Nanopore Technology.</title>
        <authorList>
            <person name="Leo P."/>
            <person name="Venkateswaran K."/>
        </authorList>
    </citation>
    <scope>NUCLEOTIDE SEQUENCE</scope>
    <source>
        <strain evidence="1">MNA-CCFEE 5423</strain>
    </source>
</reference>
<dbReference type="EMBL" id="JASBWT010000024">
    <property type="protein sequence ID" value="KAJ9094731.1"/>
    <property type="molecule type" value="Genomic_DNA"/>
</dbReference>
<dbReference type="Proteomes" id="UP001227268">
    <property type="component" value="Unassembled WGS sequence"/>
</dbReference>
<name>A0ACC2V6Q2_9TREE</name>
<keyword evidence="2" id="KW-1185">Reference proteome</keyword>